<evidence type="ECO:0000256" key="6">
    <source>
        <dbReference type="ARBA" id="ARBA00059805"/>
    </source>
</evidence>
<dbReference type="Pfam" id="PF03106">
    <property type="entry name" value="WRKY"/>
    <property type="match status" value="1"/>
</dbReference>
<dbReference type="AlphaFoldDB" id="A0A835QQ28"/>
<dbReference type="FunFam" id="2.20.25.80:FF:000005">
    <property type="entry name" value="probable WRKY transcription factor 14"/>
    <property type="match status" value="1"/>
</dbReference>
<feature type="compositionally biased region" description="Polar residues" evidence="8">
    <location>
        <begin position="215"/>
        <end position="232"/>
    </location>
</feature>
<keyword evidence="4" id="KW-0804">Transcription</keyword>
<keyword evidence="3" id="KW-0238">DNA-binding</keyword>
<dbReference type="PANTHER" id="PTHR32096:SF18">
    <property type="entry name" value="DISEASE RESISTANCE PROTEIN RRS1B-RELATED"/>
    <property type="match status" value="1"/>
</dbReference>
<evidence type="ECO:0000259" key="9">
    <source>
        <dbReference type="PROSITE" id="PS50811"/>
    </source>
</evidence>
<evidence type="ECO:0000313" key="10">
    <source>
        <dbReference type="EMBL" id="KAG0472847.1"/>
    </source>
</evidence>
<comment type="subcellular location">
    <subcellularLocation>
        <location evidence="1">Nucleus</location>
    </subcellularLocation>
</comment>
<dbReference type="GO" id="GO:0000976">
    <property type="term" value="F:transcription cis-regulatory region binding"/>
    <property type="evidence" value="ECO:0007669"/>
    <property type="project" value="TreeGrafter"/>
</dbReference>
<dbReference type="InterPro" id="IPR044810">
    <property type="entry name" value="WRKY_plant"/>
</dbReference>
<proteinExistence type="inferred from homology"/>
<feature type="compositionally biased region" description="Basic and acidic residues" evidence="8">
    <location>
        <begin position="1"/>
        <end position="10"/>
    </location>
</feature>
<evidence type="ECO:0000256" key="1">
    <source>
        <dbReference type="ARBA" id="ARBA00004123"/>
    </source>
</evidence>
<gene>
    <name evidence="10" type="ORF">HPP92_014704</name>
</gene>
<accession>A0A835QQ28</accession>
<dbReference type="GO" id="GO:0005634">
    <property type="term" value="C:nucleus"/>
    <property type="evidence" value="ECO:0007669"/>
    <property type="project" value="UniProtKB-SubCell"/>
</dbReference>
<feature type="compositionally biased region" description="Polar residues" evidence="8">
    <location>
        <begin position="82"/>
        <end position="92"/>
    </location>
</feature>
<evidence type="ECO:0000256" key="7">
    <source>
        <dbReference type="ARBA" id="ARBA00060761"/>
    </source>
</evidence>
<comment type="caution">
    <text evidence="10">The sequence shown here is derived from an EMBL/GenBank/DDBJ whole genome shotgun (WGS) entry which is preliminary data.</text>
</comment>
<organism evidence="10 11">
    <name type="scientific">Vanilla planifolia</name>
    <name type="common">Vanilla</name>
    <dbReference type="NCBI Taxonomy" id="51239"/>
    <lineage>
        <taxon>Eukaryota</taxon>
        <taxon>Viridiplantae</taxon>
        <taxon>Streptophyta</taxon>
        <taxon>Embryophyta</taxon>
        <taxon>Tracheophyta</taxon>
        <taxon>Spermatophyta</taxon>
        <taxon>Magnoliopsida</taxon>
        <taxon>Liliopsida</taxon>
        <taxon>Asparagales</taxon>
        <taxon>Orchidaceae</taxon>
        <taxon>Vanilloideae</taxon>
        <taxon>Vanilleae</taxon>
        <taxon>Vanilla</taxon>
    </lineage>
</organism>
<name>A0A835QQ28_VANPL</name>
<evidence type="ECO:0000256" key="5">
    <source>
        <dbReference type="ARBA" id="ARBA00023242"/>
    </source>
</evidence>
<dbReference type="EMBL" id="JADCNL010000007">
    <property type="protein sequence ID" value="KAG0472847.1"/>
    <property type="molecule type" value="Genomic_DNA"/>
</dbReference>
<dbReference type="Proteomes" id="UP000636800">
    <property type="component" value="Chromosome 7"/>
</dbReference>
<keyword evidence="2" id="KW-0805">Transcription regulation</keyword>
<reference evidence="10 11" key="1">
    <citation type="journal article" date="2020" name="Nat. Food">
        <title>A phased Vanilla planifolia genome enables genetic improvement of flavour and production.</title>
        <authorList>
            <person name="Hasing T."/>
            <person name="Tang H."/>
            <person name="Brym M."/>
            <person name="Khazi F."/>
            <person name="Huang T."/>
            <person name="Chambers A.H."/>
        </authorList>
    </citation>
    <scope>NUCLEOTIDE SEQUENCE [LARGE SCALE GENOMIC DNA]</scope>
    <source>
        <tissue evidence="10">Leaf</tissue>
    </source>
</reference>
<keyword evidence="5" id="KW-0539">Nucleus</keyword>
<dbReference type="InterPro" id="IPR003657">
    <property type="entry name" value="WRKY_dom"/>
</dbReference>
<evidence type="ECO:0000256" key="4">
    <source>
        <dbReference type="ARBA" id="ARBA00023163"/>
    </source>
</evidence>
<dbReference type="SMART" id="SM00774">
    <property type="entry name" value="WRKY"/>
    <property type="match status" value="1"/>
</dbReference>
<dbReference type="SUPFAM" id="SSF118290">
    <property type="entry name" value="WRKY DNA-binding domain"/>
    <property type="match status" value="1"/>
</dbReference>
<feature type="region of interest" description="Disordered" evidence="8">
    <location>
        <begin position="200"/>
        <end position="245"/>
    </location>
</feature>
<evidence type="ECO:0000256" key="2">
    <source>
        <dbReference type="ARBA" id="ARBA00023015"/>
    </source>
</evidence>
<feature type="region of interest" description="Disordered" evidence="8">
    <location>
        <begin position="1"/>
        <end position="34"/>
    </location>
</feature>
<comment type="function">
    <text evidence="6">Transcription factor. Interacts specifically with the W box (5'-(T)TGAC[CT]-3'), a frequently occurring elicitor-responsive cis-acting element.</text>
</comment>
<evidence type="ECO:0000256" key="3">
    <source>
        <dbReference type="ARBA" id="ARBA00023125"/>
    </source>
</evidence>
<protein>
    <recommendedName>
        <fullName evidence="9">WRKY domain-containing protein</fullName>
    </recommendedName>
</protein>
<feature type="domain" description="WRKY" evidence="9">
    <location>
        <begin position="133"/>
        <end position="199"/>
    </location>
</feature>
<dbReference type="Gene3D" id="2.20.25.80">
    <property type="entry name" value="WRKY domain"/>
    <property type="match status" value="1"/>
</dbReference>
<feature type="region of interest" description="Disordered" evidence="8">
    <location>
        <begin position="56"/>
        <end position="101"/>
    </location>
</feature>
<dbReference type="PROSITE" id="PS50811">
    <property type="entry name" value="WRKY"/>
    <property type="match status" value="1"/>
</dbReference>
<dbReference type="OrthoDB" id="1386367at2759"/>
<evidence type="ECO:0000313" key="11">
    <source>
        <dbReference type="Proteomes" id="UP000636800"/>
    </source>
</evidence>
<comment type="similarity">
    <text evidence="7">Belongs to the WRKY group II-e family.</text>
</comment>
<sequence length="319" mass="34918">MEKSRGDLTDIFRTAGPPPTTTTITTTEGWQLPPAVPITAFPPLANYFRDPFSPLGDPLLPQPSSGTNFFRSPEKTAPPAPSTCSQNRSSSPADLDGGVHITAPRTPMITRRKSQARKVVCIPAPAAASSKPSGEVVPCDLWAWRKYGQKPIKGSPYPRGYYRCSSSKGCSARKQVERSRTDPSMLVITYTEEHNHPWPAQRNALAGSTRPVQRWKSSSRFGQRTRSLTSTNMKEEQDDVTPTGSSIPVAIKEETRAVDPVHGPDRVLHEGFGGHRLEPDDFFANLQGLDVHEPSLTSLAIPDKGLMDPFSAFGWGGWK</sequence>
<dbReference type="PANTHER" id="PTHR32096">
    <property type="entry name" value="WRKY TRANSCRIPTION FACTOR 30-RELATED-RELATED"/>
    <property type="match status" value="1"/>
</dbReference>
<keyword evidence="11" id="KW-1185">Reference proteome</keyword>
<dbReference type="GO" id="GO:0003700">
    <property type="term" value="F:DNA-binding transcription factor activity"/>
    <property type="evidence" value="ECO:0007669"/>
    <property type="project" value="InterPro"/>
</dbReference>
<dbReference type="InterPro" id="IPR036576">
    <property type="entry name" value="WRKY_dom_sf"/>
</dbReference>
<evidence type="ECO:0000256" key="8">
    <source>
        <dbReference type="SAM" id="MobiDB-lite"/>
    </source>
</evidence>